<protein>
    <submittedName>
        <fullName evidence="1">Uncharacterized protein</fullName>
    </submittedName>
</protein>
<reference evidence="1" key="2">
    <citation type="journal article" date="2024" name="Plant">
        <title>Genomic evolution and insights into agronomic trait innovations of Sesamum species.</title>
        <authorList>
            <person name="Miao H."/>
            <person name="Wang L."/>
            <person name="Qu L."/>
            <person name="Liu H."/>
            <person name="Sun Y."/>
            <person name="Le M."/>
            <person name="Wang Q."/>
            <person name="Wei S."/>
            <person name="Zheng Y."/>
            <person name="Lin W."/>
            <person name="Duan Y."/>
            <person name="Cao H."/>
            <person name="Xiong S."/>
            <person name="Wang X."/>
            <person name="Wei L."/>
            <person name="Li C."/>
            <person name="Ma Q."/>
            <person name="Ju M."/>
            <person name="Zhao R."/>
            <person name="Li G."/>
            <person name="Mu C."/>
            <person name="Tian Q."/>
            <person name="Mei H."/>
            <person name="Zhang T."/>
            <person name="Gao T."/>
            <person name="Zhang H."/>
        </authorList>
    </citation>
    <scope>NUCLEOTIDE SEQUENCE</scope>
    <source>
        <strain evidence="1">KEN1</strain>
    </source>
</reference>
<evidence type="ECO:0000313" key="1">
    <source>
        <dbReference type="EMBL" id="KAL0439505.1"/>
    </source>
</evidence>
<accession>A0AAW2WDX0</accession>
<reference evidence="1" key="1">
    <citation type="submission" date="2020-06" db="EMBL/GenBank/DDBJ databases">
        <authorList>
            <person name="Li T."/>
            <person name="Hu X."/>
            <person name="Zhang T."/>
            <person name="Song X."/>
            <person name="Zhang H."/>
            <person name="Dai N."/>
            <person name="Sheng W."/>
            <person name="Hou X."/>
            <person name="Wei L."/>
        </authorList>
    </citation>
    <scope>NUCLEOTIDE SEQUENCE</scope>
    <source>
        <strain evidence="1">KEN1</strain>
        <tissue evidence="1">Leaf</tissue>
    </source>
</reference>
<name>A0AAW2WDX0_9LAMI</name>
<dbReference type="EMBL" id="JACGWN010000008">
    <property type="protein sequence ID" value="KAL0439505.1"/>
    <property type="molecule type" value="Genomic_DNA"/>
</dbReference>
<organism evidence="1">
    <name type="scientific">Sesamum latifolium</name>
    <dbReference type="NCBI Taxonomy" id="2727402"/>
    <lineage>
        <taxon>Eukaryota</taxon>
        <taxon>Viridiplantae</taxon>
        <taxon>Streptophyta</taxon>
        <taxon>Embryophyta</taxon>
        <taxon>Tracheophyta</taxon>
        <taxon>Spermatophyta</taxon>
        <taxon>Magnoliopsida</taxon>
        <taxon>eudicotyledons</taxon>
        <taxon>Gunneridae</taxon>
        <taxon>Pentapetalae</taxon>
        <taxon>asterids</taxon>
        <taxon>lamiids</taxon>
        <taxon>Lamiales</taxon>
        <taxon>Pedaliaceae</taxon>
        <taxon>Sesamum</taxon>
    </lineage>
</organism>
<proteinExistence type="predicted"/>
<gene>
    <name evidence="1" type="ORF">Slati_2433500</name>
</gene>
<sequence length="66" mass="7108">MIEVSTPWVLGWGFRPQVAKGKGAGRWMRKNDEAESATANALSAPVASLGEGKGNGKMVWQSKIYT</sequence>
<dbReference type="AlphaFoldDB" id="A0AAW2WDX0"/>
<comment type="caution">
    <text evidence="1">The sequence shown here is derived from an EMBL/GenBank/DDBJ whole genome shotgun (WGS) entry which is preliminary data.</text>
</comment>